<dbReference type="InterPro" id="IPR001314">
    <property type="entry name" value="Peptidase_S1A"/>
</dbReference>
<dbReference type="OrthoDB" id="5289919at2"/>
<dbReference type="GO" id="GO:0004252">
    <property type="term" value="F:serine-type endopeptidase activity"/>
    <property type="evidence" value="ECO:0007669"/>
    <property type="project" value="InterPro"/>
</dbReference>
<dbReference type="Gene3D" id="2.40.10.10">
    <property type="entry name" value="Trypsin-like serine proteases"/>
    <property type="match status" value="1"/>
</dbReference>
<dbReference type="PRINTS" id="PR00722">
    <property type="entry name" value="CHYMOTRYPSIN"/>
</dbReference>
<keyword evidence="2" id="KW-0645">Protease</keyword>
<dbReference type="InterPro" id="IPR032675">
    <property type="entry name" value="LRR_dom_sf"/>
</dbReference>
<dbReference type="EMBL" id="FWZT01000003">
    <property type="protein sequence ID" value="SMF03126.1"/>
    <property type="molecule type" value="Genomic_DNA"/>
</dbReference>
<keyword evidence="2" id="KW-0720">Serine protease</keyword>
<name>A0A1Y6BH28_9BACT</name>
<dbReference type="Pfam" id="PF00089">
    <property type="entry name" value="Trypsin"/>
    <property type="match status" value="1"/>
</dbReference>
<dbReference type="STRING" id="1513793.SAMN06296036_103313"/>
<dbReference type="InterPro" id="IPR043504">
    <property type="entry name" value="Peptidase_S1_PA_chymotrypsin"/>
</dbReference>
<dbReference type="PROSITE" id="PS50240">
    <property type="entry name" value="TRYPSIN_DOM"/>
    <property type="match status" value="1"/>
</dbReference>
<dbReference type="Proteomes" id="UP000192907">
    <property type="component" value="Unassembled WGS sequence"/>
</dbReference>
<dbReference type="Gene3D" id="3.80.10.10">
    <property type="entry name" value="Ribonuclease Inhibitor"/>
    <property type="match status" value="1"/>
</dbReference>
<reference evidence="5" key="1">
    <citation type="submission" date="2017-04" db="EMBL/GenBank/DDBJ databases">
        <authorList>
            <person name="Varghese N."/>
            <person name="Submissions S."/>
        </authorList>
    </citation>
    <scope>NUCLEOTIDE SEQUENCE [LARGE SCALE GENOMIC DNA]</scope>
    <source>
        <strain evidence="5">RKEM611</strain>
    </source>
</reference>
<dbReference type="GO" id="GO:0006508">
    <property type="term" value="P:proteolysis"/>
    <property type="evidence" value="ECO:0007669"/>
    <property type="project" value="UniProtKB-KW"/>
</dbReference>
<evidence type="ECO:0000256" key="2">
    <source>
        <dbReference type="RuleBase" id="RU363034"/>
    </source>
</evidence>
<sequence length="510" mass="56406">MKYVKLWLLTLVCSCGSHSPRVESIETLDQEAGVLDNPRSAVMALERDGKVFCSGVAIRDGILLTAAHCFLNDRSLNKLHIRGADGQRYPVQEIMTYADRLDRVEEAFLPNYDIAMVRFSDDVPGRWIKLASGAQVVASEGHVAWIAGYGRSDDHPTGHYHLGATRIKKVYRSGMRKGVITVDNTFGSAPCSGDSGGPLLMQKKGEWWVLGVTHGVHWFSNPDYFGSDGCQFPEASFASLSLHPEVNGQDQVSELSAVPDDRVELEFLGYCEDGMVGRGDVSLFKALLLQFKGRDCESLYGKLASDLSFDLLKEPVYSLKALALLPRIDRLSIDLRLLEDLPSLPPLREMKVSIGSQDDLDWVFGNRHLTSLELTDAPRGLQWDGVGQLHELGTVILMENNIVELPSLSGLKKLRTLNVLGNHLDNLDFIRDNYKITHLLASSNQIEDLAGLVNHSDLKVVLLGNNRISQILDLASATSLEYLSLVNNEIPLHLQLCPTKEQQQGSICAF</sequence>
<feature type="domain" description="Peptidase S1" evidence="3">
    <location>
        <begin position="14"/>
        <end position="224"/>
    </location>
</feature>
<dbReference type="SMART" id="SM00020">
    <property type="entry name" value="Tryp_SPc"/>
    <property type="match status" value="1"/>
</dbReference>
<proteinExistence type="predicted"/>
<dbReference type="SUPFAM" id="SSF52058">
    <property type="entry name" value="L domain-like"/>
    <property type="match status" value="1"/>
</dbReference>
<evidence type="ECO:0000313" key="4">
    <source>
        <dbReference type="EMBL" id="SMF03126.1"/>
    </source>
</evidence>
<evidence type="ECO:0000256" key="1">
    <source>
        <dbReference type="ARBA" id="ARBA00023157"/>
    </source>
</evidence>
<protein>
    <submittedName>
        <fullName evidence="4">Trypsin</fullName>
    </submittedName>
</protein>
<dbReference type="AlphaFoldDB" id="A0A1Y6BH28"/>
<organism evidence="4 5">
    <name type="scientific">Pseudobacteriovorax antillogorgiicola</name>
    <dbReference type="NCBI Taxonomy" id="1513793"/>
    <lineage>
        <taxon>Bacteria</taxon>
        <taxon>Pseudomonadati</taxon>
        <taxon>Bdellovibrionota</taxon>
        <taxon>Oligoflexia</taxon>
        <taxon>Oligoflexales</taxon>
        <taxon>Pseudobacteriovoracaceae</taxon>
        <taxon>Pseudobacteriovorax</taxon>
    </lineage>
</organism>
<dbReference type="PROSITE" id="PS00134">
    <property type="entry name" value="TRYPSIN_HIS"/>
    <property type="match status" value="1"/>
</dbReference>
<dbReference type="InterPro" id="IPR009003">
    <property type="entry name" value="Peptidase_S1_PA"/>
</dbReference>
<keyword evidence="1" id="KW-1015">Disulfide bond</keyword>
<evidence type="ECO:0000259" key="3">
    <source>
        <dbReference type="PROSITE" id="PS50240"/>
    </source>
</evidence>
<dbReference type="SUPFAM" id="SSF50494">
    <property type="entry name" value="Trypsin-like serine proteases"/>
    <property type="match status" value="1"/>
</dbReference>
<gene>
    <name evidence="4" type="ORF">SAMN06296036_103313</name>
</gene>
<dbReference type="InterPro" id="IPR033116">
    <property type="entry name" value="TRYPSIN_SER"/>
</dbReference>
<dbReference type="RefSeq" id="WP_132315801.1">
    <property type="nucleotide sequence ID" value="NZ_FWZT01000003.1"/>
</dbReference>
<keyword evidence="2" id="KW-0378">Hydrolase</keyword>
<dbReference type="InterPro" id="IPR018114">
    <property type="entry name" value="TRYPSIN_HIS"/>
</dbReference>
<dbReference type="PROSITE" id="PS00135">
    <property type="entry name" value="TRYPSIN_SER"/>
    <property type="match status" value="1"/>
</dbReference>
<keyword evidence="5" id="KW-1185">Reference proteome</keyword>
<dbReference type="PANTHER" id="PTHR24256">
    <property type="entry name" value="TRYPTASE-RELATED"/>
    <property type="match status" value="1"/>
</dbReference>
<accession>A0A1Y6BH28</accession>
<evidence type="ECO:0000313" key="5">
    <source>
        <dbReference type="Proteomes" id="UP000192907"/>
    </source>
</evidence>
<dbReference type="InterPro" id="IPR001254">
    <property type="entry name" value="Trypsin_dom"/>
</dbReference>
<dbReference type="InterPro" id="IPR051487">
    <property type="entry name" value="Ser/Thr_Proteases_Immune/Dev"/>
</dbReference>